<organism evidence="6 7">
    <name type="scientific">Nocardioides szechwanensis</name>
    <dbReference type="NCBI Taxonomy" id="1005944"/>
    <lineage>
        <taxon>Bacteria</taxon>
        <taxon>Bacillati</taxon>
        <taxon>Actinomycetota</taxon>
        <taxon>Actinomycetes</taxon>
        <taxon>Propionibacteriales</taxon>
        <taxon>Nocardioidaceae</taxon>
        <taxon>Nocardioides</taxon>
    </lineage>
</organism>
<evidence type="ECO:0000313" key="6">
    <source>
        <dbReference type="EMBL" id="SDN46177.1"/>
    </source>
</evidence>
<keyword evidence="7" id="KW-1185">Reference proteome</keyword>
<evidence type="ECO:0000259" key="5">
    <source>
        <dbReference type="Pfam" id="PF00296"/>
    </source>
</evidence>
<evidence type="ECO:0000256" key="3">
    <source>
        <dbReference type="ARBA" id="ARBA00023002"/>
    </source>
</evidence>
<keyword evidence="2" id="KW-0288">FMN</keyword>
<dbReference type="EMBL" id="FNIC01000003">
    <property type="protein sequence ID" value="SDN46177.1"/>
    <property type="molecule type" value="Genomic_DNA"/>
</dbReference>
<dbReference type="GO" id="GO:0008726">
    <property type="term" value="F:alkanesulfonate monooxygenase activity"/>
    <property type="evidence" value="ECO:0007669"/>
    <property type="project" value="TreeGrafter"/>
</dbReference>
<evidence type="ECO:0000256" key="1">
    <source>
        <dbReference type="ARBA" id="ARBA00022630"/>
    </source>
</evidence>
<keyword evidence="3" id="KW-0560">Oxidoreductase</keyword>
<dbReference type="OrthoDB" id="5723200at2"/>
<keyword evidence="4 6" id="KW-0503">Monooxygenase</keyword>
<dbReference type="AlphaFoldDB" id="A0A1H0BKM5"/>
<dbReference type="InterPro" id="IPR050172">
    <property type="entry name" value="SsuD_RutA_monooxygenase"/>
</dbReference>
<gene>
    <name evidence="6" type="ORF">SAMN05192576_2164</name>
</gene>
<proteinExistence type="predicted"/>
<dbReference type="Pfam" id="PF00296">
    <property type="entry name" value="Bac_luciferase"/>
    <property type="match status" value="1"/>
</dbReference>
<dbReference type="InterPro" id="IPR011251">
    <property type="entry name" value="Luciferase-like_dom"/>
</dbReference>
<sequence length="299" mass="31787">MTLPVMEPDLWPSGSGAQGADTLEAWARATDDGPFASLCFGERMAFDNPETLTLLGAVAAWTSRVRVVTTVIVPQLHDPVWLAKALATGDQLTRGRLTVGFGVGGREEDYRAAGADLATQTMRGMAERVGVMKRVWSGEDVTGATLPVGPPPLQPGGPELLVGTMGPKTIRSASAWADGLAGITLDLDTDAVAGLFDQARTAWADAGKPAPRLTTSFWFALDDGDGSARSQVHRHLRHYMNWLPVGLVDAMAPTTGFAGTESDLRDTLKRFEDTGADEVHLIPTGSDVSQVHRVADLVE</sequence>
<dbReference type="STRING" id="1005944.SAMN05192576_2164"/>
<dbReference type="InterPro" id="IPR036661">
    <property type="entry name" value="Luciferase-like_sf"/>
</dbReference>
<protein>
    <submittedName>
        <fullName evidence="6">Flavin-dependent oxidoreductase, luciferase family (Includes alkanesulfonate monooxygenase SsuD and methylene tetrahydromethanopterin reductase)</fullName>
    </submittedName>
</protein>
<feature type="domain" description="Luciferase-like" evidence="5">
    <location>
        <begin position="16"/>
        <end position="250"/>
    </location>
</feature>
<dbReference type="Proteomes" id="UP000199004">
    <property type="component" value="Unassembled WGS sequence"/>
</dbReference>
<dbReference type="PANTHER" id="PTHR42847:SF4">
    <property type="entry name" value="ALKANESULFONATE MONOOXYGENASE-RELATED"/>
    <property type="match status" value="1"/>
</dbReference>
<evidence type="ECO:0000256" key="2">
    <source>
        <dbReference type="ARBA" id="ARBA00022643"/>
    </source>
</evidence>
<dbReference type="SUPFAM" id="SSF51679">
    <property type="entry name" value="Bacterial luciferase-like"/>
    <property type="match status" value="1"/>
</dbReference>
<keyword evidence="1" id="KW-0285">Flavoprotein</keyword>
<evidence type="ECO:0000313" key="7">
    <source>
        <dbReference type="Proteomes" id="UP000199004"/>
    </source>
</evidence>
<reference evidence="6 7" key="1">
    <citation type="submission" date="2016-10" db="EMBL/GenBank/DDBJ databases">
        <authorList>
            <person name="de Groot N.N."/>
        </authorList>
    </citation>
    <scope>NUCLEOTIDE SEQUENCE [LARGE SCALE GENOMIC DNA]</scope>
    <source>
        <strain evidence="6 7">CGMCC 1.11147</strain>
    </source>
</reference>
<dbReference type="GO" id="GO:0046306">
    <property type="term" value="P:alkanesulfonate catabolic process"/>
    <property type="evidence" value="ECO:0007669"/>
    <property type="project" value="TreeGrafter"/>
</dbReference>
<name>A0A1H0BKM5_9ACTN</name>
<evidence type="ECO:0000256" key="4">
    <source>
        <dbReference type="ARBA" id="ARBA00023033"/>
    </source>
</evidence>
<accession>A0A1H0BKM5</accession>
<dbReference type="Gene3D" id="3.20.20.30">
    <property type="entry name" value="Luciferase-like domain"/>
    <property type="match status" value="1"/>
</dbReference>
<dbReference type="PANTHER" id="PTHR42847">
    <property type="entry name" value="ALKANESULFONATE MONOOXYGENASE"/>
    <property type="match status" value="1"/>
</dbReference>